<name>A0A081BNL7_9BACT</name>
<keyword evidence="2" id="KW-1185">Reference proteome</keyword>
<dbReference type="AlphaFoldDB" id="A0A081BNL7"/>
<proteinExistence type="predicted"/>
<sequence>MQLTEFLIQLPRQCFAPEKPVGVSFLKGGQPFVWIGANICDCRRRFRLLRARRQVDREIAEDVDIAIPAERLLISRHHVAGHIASRLGNGKAAVVDIVDVCITGRHKKSHHAPTARIILAQEFFAG</sequence>
<gene>
    <name evidence="1" type="ORF">U14_03229</name>
</gene>
<protein>
    <submittedName>
        <fullName evidence="1">Uncharacterized protein</fullName>
    </submittedName>
</protein>
<reference evidence="1" key="1">
    <citation type="journal article" date="2015" name="PeerJ">
        <title>First genomic representation of candidate bacterial phylum KSB3 points to enhanced environmental sensing as a trigger of wastewater bulking.</title>
        <authorList>
            <person name="Sekiguchi Y."/>
            <person name="Ohashi A."/>
            <person name="Parks D.H."/>
            <person name="Yamauchi T."/>
            <person name="Tyson G.W."/>
            <person name="Hugenholtz P."/>
        </authorList>
    </citation>
    <scope>NUCLEOTIDE SEQUENCE [LARGE SCALE GENOMIC DNA]</scope>
</reference>
<dbReference type="HOGENOM" id="CLU_1977200_0_0_0"/>
<dbReference type="Proteomes" id="UP000030700">
    <property type="component" value="Unassembled WGS sequence"/>
</dbReference>
<accession>A0A081BNL7</accession>
<evidence type="ECO:0000313" key="1">
    <source>
        <dbReference type="EMBL" id="GAK51983.1"/>
    </source>
</evidence>
<evidence type="ECO:0000313" key="2">
    <source>
        <dbReference type="Proteomes" id="UP000030700"/>
    </source>
</evidence>
<dbReference type="EMBL" id="DF820458">
    <property type="protein sequence ID" value="GAK51983.1"/>
    <property type="molecule type" value="Genomic_DNA"/>
</dbReference>
<organism evidence="1">
    <name type="scientific">Candidatus Moduliflexus flocculans</name>
    <dbReference type="NCBI Taxonomy" id="1499966"/>
    <lineage>
        <taxon>Bacteria</taxon>
        <taxon>Candidatus Moduliflexota</taxon>
        <taxon>Candidatus Moduliflexia</taxon>
        <taxon>Candidatus Moduliflexales</taxon>
        <taxon>Candidatus Moduliflexaceae</taxon>
    </lineage>
</organism>